<dbReference type="Proteomes" id="UP000215539">
    <property type="component" value="Chromosome 1"/>
</dbReference>
<dbReference type="EMBL" id="LT906449">
    <property type="protein sequence ID" value="SNV04404.1"/>
    <property type="molecule type" value="Genomic_DNA"/>
</dbReference>
<feature type="domain" description="Glycosyltransferase 2-like" evidence="3">
    <location>
        <begin position="5"/>
        <end position="130"/>
    </location>
</feature>
<evidence type="ECO:0000313" key="7">
    <source>
        <dbReference type="Proteomes" id="UP000215539"/>
    </source>
</evidence>
<reference evidence="5 7" key="2">
    <citation type="submission" date="2017-06" db="EMBL/GenBank/DDBJ databases">
        <authorList>
            <consortium name="Pathogen Informatics"/>
        </authorList>
    </citation>
    <scope>NUCLEOTIDE SEQUENCE [LARGE SCALE GENOMIC DNA]</scope>
    <source>
        <strain evidence="5 7">NCTC12947</strain>
    </source>
</reference>
<reference evidence="4 6" key="1">
    <citation type="submission" date="2016-02" db="EMBL/GenBank/DDBJ databases">
        <authorList>
            <person name="Holder M.E."/>
            <person name="Ajami N.J."/>
            <person name="Petrosino J.F."/>
        </authorList>
    </citation>
    <scope>NUCLEOTIDE SEQUENCE [LARGE SCALE GENOMIC DNA]</scope>
    <source>
        <strain evidence="4 6">CCUG 32990</strain>
    </source>
</reference>
<dbReference type="PANTHER" id="PTHR22916:SF51">
    <property type="entry name" value="GLYCOSYLTRANSFERASE EPSH-RELATED"/>
    <property type="match status" value="1"/>
</dbReference>
<dbReference type="InterPro" id="IPR001173">
    <property type="entry name" value="Glyco_trans_2-like"/>
</dbReference>
<dbReference type="Proteomes" id="UP000065822">
    <property type="component" value="Chromosome"/>
</dbReference>
<evidence type="ECO:0000256" key="1">
    <source>
        <dbReference type="ARBA" id="ARBA00022676"/>
    </source>
</evidence>
<dbReference type="Pfam" id="PF00535">
    <property type="entry name" value="Glycos_transf_2"/>
    <property type="match status" value="1"/>
</dbReference>
<gene>
    <name evidence="4" type="ORF">AXF12_06465</name>
    <name evidence="5" type="ORF">SAMEA44541418_00416</name>
</gene>
<keyword evidence="6" id="KW-1185">Reference proteome</keyword>
<evidence type="ECO:0000259" key="3">
    <source>
        <dbReference type="Pfam" id="PF00535"/>
    </source>
</evidence>
<organism evidence="5 7">
    <name type="scientific">Capnocytophaga haemolytica</name>
    <dbReference type="NCBI Taxonomy" id="45243"/>
    <lineage>
        <taxon>Bacteria</taxon>
        <taxon>Pseudomonadati</taxon>
        <taxon>Bacteroidota</taxon>
        <taxon>Flavobacteriia</taxon>
        <taxon>Flavobacteriales</taxon>
        <taxon>Flavobacteriaceae</taxon>
        <taxon>Capnocytophaga</taxon>
    </lineage>
</organism>
<dbReference type="PANTHER" id="PTHR22916">
    <property type="entry name" value="GLYCOSYLTRANSFERASE"/>
    <property type="match status" value="1"/>
</dbReference>
<sequence>MKLFSVIIPVYNIADYLPQCIDSVLAQDFQDYEIILVDDGSTDGSSEICDKYVLEYEQIKVIHKENTGPSDARNIGIKNAIGDYIIFLDGDDFWQGNTIFFDLSKIIREENHPDLIVYGFTLFYTDNDDRLGVFYPNMENSSKIFRQDLKELVEKFVFHASICSKVLKRKLLIDNSLFFPEGKSVEDVAWAADMIPYIGRYAIYNSAFYYYRKNRKGSATYKPKREAIFDMIDILAEREENLLSIEGGREYFAYNYFIYLPFVNMLEKKERKYCLDKLKKWKYVLKYYPKNIFGWKFKLKILLYRLLGINISGKLDYYRLKLLRKI</sequence>
<proteinExistence type="predicted"/>
<dbReference type="CDD" id="cd00761">
    <property type="entry name" value="Glyco_tranf_GTA_type"/>
    <property type="match status" value="1"/>
</dbReference>
<dbReference type="InterPro" id="IPR029044">
    <property type="entry name" value="Nucleotide-diphossugar_trans"/>
</dbReference>
<name>A0AAX2GVE5_9FLAO</name>
<accession>A0AAX2GVE5</accession>
<protein>
    <submittedName>
        <fullName evidence="5">PGL/p-HBAD biosynthesis glycosyltransferase Rv2957/MT3031</fullName>
        <ecNumber evidence="5">2.4.1.-</ecNumber>
    </submittedName>
</protein>
<evidence type="ECO:0000313" key="6">
    <source>
        <dbReference type="Proteomes" id="UP000065822"/>
    </source>
</evidence>
<dbReference type="GO" id="GO:0016758">
    <property type="term" value="F:hexosyltransferase activity"/>
    <property type="evidence" value="ECO:0007669"/>
    <property type="project" value="UniProtKB-ARBA"/>
</dbReference>
<dbReference type="EMBL" id="CP014227">
    <property type="protein sequence ID" value="AMD85183.1"/>
    <property type="molecule type" value="Genomic_DNA"/>
</dbReference>
<evidence type="ECO:0000313" key="5">
    <source>
        <dbReference type="EMBL" id="SNV04404.1"/>
    </source>
</evidence>
<keyword evidence="1 5" id="KW-0328">Glycosyltransferase</keyword>
<dbReference type="SUPFAM" id="SSF53448">
    <property type="entry name" value="Nucleotide-diphospho-sugar transferases"/>
    <property type="match status" value="1"/>
</dbReference>
<evidence type="ECO:0000256" key="2">
    <source>
        <dbReference type="ARBA" id="ARBA00022679"/>
    </source>
</evidence>
<dbReference type="RefSeq" id="WP_066429342.1">
    <property type="nucleotide sequence ID" value="NZ_CP014227.1"/>
</dbReference>
<evidence type="ECO:0000313" key="4">
    <source>
        <dbReference type="EMBL" id="AMD85183.1"/>
    </source>
</evidence>
<dbReference type="Gene3D" id="3.90.550.10">
    <property type="entry name" value="Spore Coat Polysaccharide Biosynthesis Protein SpsA, Chain A"/>
    <property type="match status" value="1"/>
</dbReference>
<dbReference type="KEGG" id="chg:AXF12_06465"/>
<dbReference type="AlphaFoldDB" id="A0AAX2GVE5"/>
<dbReference type="EC" id="2.4.1.-" evidence="5"/>
<keyword evidence="2 5" id="KW-0808">Transferase</keyword>